<comment type="caution">
    <text evidence="1">The sequence shown here is derived from an EMBL/GenBank/DDBJ whole genome shotgun (WGS) entry which is preliminary data.</text>
</comment>
<evidence type="ECO:0000313" key="2">
    <source>
        <dbReference type="Proteomes" id="UP000708208"/>
    </source>
</evidence>
<name>A0A8J2NKM4_9HEXA</name>
<dbReference type="Proteomes" id="UP000708208">
    <property type="component" value="Unassembled WGS sequence"/>
</dbReference>
<protein>
    <submittedName>
        <fullName evidence="1">Uncharacterized protein</fullName>
    </submittedName>
</protein>
<evidence type="ECO:0000313" key="1">
    <source>
        <dbReference type="EMBL" id="CAG7716491.1"/>
    </source>
</evidence>
<dbReference type="EMBL" id="CAJVCH010039003">
    <property type="protein sequence ID" value="CAG7716491.1"/>
    <property type="molecule type" value="Genomic_DNA"/>
</dbReference>
<keyword evidence="2" id="KW-1185">Reference proteome</keyword>
<organism evidence="1 2">
    <name type="scientific">Allacma fusca</name>
    <dbReference type="NCBI Taxonomy" id="39272"/>
    <lineage>
        <taxon>Eukaryota</taxon>
        <taxon>Metazoa</taxon>
        <taxon>Ecdysozoa</taxon>
        <taxon>Arthropoda</taxon>
        <taxon>Hexapoda</taxon>
        <taxon>Collembola</taxon>
        <taxon>Symphypleona</taxon>
        <taxon>Sminthuridae</taxon>
        <taxon>Allacma</taxon>
    </lineage>
</organism>
<dbReference type="AlphaFoldDB" id="A0A8J2NKM4"/>
<reference evidence="1" key="1">
    <citation type="submission" date="2021-06" db="EMBL/GenBank/DDBJ databases">
        <authorList>
            <person name="Hodson N. C."/>
            <person name="Mongue J. A."/>
            <person name="Jaron S. K."/>
        </authorList>
    </citation>
    <scope>NUCLEOTIDE SEQUENCE</scope>
</reference>
<sequence length="24" mass="2854">MTRTQSVPREKLDNSVWRTAYICV</sequence>
<accession>A0A8J2NKM4</accession>
<proteinExistence type="predicted"/>
<gene>
    <name evidence="1" type="ORF">AFUS01_LOCUS5998</name>
</gene>
<feature type="non-terminal residue" evidence="1">
    <location>
        <position position="1"/>
    </location>
</feature>